<evidence type="ECO:0000256" key="5">
    <source>
        <dbReference type="ARBA" id="ARBA00022927"/>
    </source>
</evidence>
<evidence type="ECO:0000256" key="9">
    <source>
        <dbReference type="HAMAP-Rule" id="MF_00422"/>
    </source>
</evidence>
<evidence type="ECO:0000313" key="10">
    <source>
        <dbReference type="EMBL" id="QQG36555.1"/>
    </source>
</evidence>
<proteinExistence type="inferred from homology"/>
<name>A0A7T5R305_9BACT</name>
<gene>
    <name evidence="9 10" type="primary">secE</name>
    <name evidence="10" type="ORF">HYS17_01845</name>
</gene>
<organism evidence="10 11">
    <name type="scientific">Micavibrio aeruginosavorus</name>
    <dbReference type="NCBI Taxonomy" id="349221"/>
    <lineage>
        <taxon>Bacteria</taxon>
        <taxon>Pseudomonadati</taxon>
        <taxon>Bdellovibrionota</taxon>
        <taxon>Bdellovibrionia</taxon>
        <taxon>Bdellovibrionales</taxon>
        <taxon>Pseudobdellovibrionaceae</taxon>
        <taxon>Micavibrio</taxon>
    </lineage>
</organism>
<evidence type="ECO:0000256" key="8">
    <source>
        <dbReference type="ARBA" id="ARBA00023136"/>
    </source>
</evidence>
<evidence type="ECO:0000256" key="3">
    <source>
        <dbReference type="ARBA" id="ARBA00022475"/>
    </source>
</evidence>
<reference evidence="10 11" key="1">
    <citation type="submission" date="2020-07" db="EMBL/GenBank/DDBJ databases">
        <title>Huge and variable diversity of episymbiotic CPR bacteria and DPANN archaea in groundwater ecosystems.</title>
        <authorList>
            <person name="He C.Y."/>
            <person name="Keren R."/>
            <person name="Whittaker M."/>
            <person name="Farag I.F."/>
            <person name="Doudna J."/>
            <person name="Cate J.H.D."/>
            <person name="Banfield J.F."/>
        </authorList>
    </citation>
    <scope>NUCLEOTIDE SEQUENCE [LARGE SCALE GENOMIC DNA]</scope>
    <source>
        <strain evidence="10">NC_groundwater_70_Ag_B-0.1um_54_66</strain>
    </source>
</reference>
<keyword evidence="7 9" id="KW-0811">Translocation</keyword>
<evidence type="ECO:0000256" key="1">
    <source>
        <dbReference type="ARBA" id="ARBA00004370"/>
    </source>
</evidence>
<dbReference type="AlphaFoldDB" id="A0A7T5R305"/>
<dbReference type="InterPro" id="IPR001901">
    <property type="entry name" value="Translocase_SecE/Sec61-g"/>
</dbReference>
<dbReference type="GO" id="GO:0006605">
    <property type="term" value="P:protein targeting"/>
    <property type="evidence" value="ECO:0007669"/>
    <property type="project" value="UniProtKB-UniRule"/>
</dbReference>
<dbReference type="NCBIfam" id="TIGR00964">
    <property type="entry name" value="secE_bact"/>
    <property type="match status" value="1"/>
</dbReference>
<dbReference type="Gene3D" id="1.20.5.1030">
    <property type="entry name" value="Preprotein translocase secy subunit"/>
    <property type="match status" value="1"/>
</dbReference>
<evidence type="ECO:0000256" key="7">
    <source>
        <dbReference type="ARBA" id="ARBA00023010"/>
    </source>
</evidence>
<evidence type="ECO:0000256" key="4">
    <source>
        <dbReference type="ARBA" id="ARBA00022692"/>
    </source>
</evidence>
<dbReference type="Proteomes" id="UP000595362">
    <property type="component" value="Chromosome"/>
</dbReference>
<sequence length="64" mass="7160">MAKLSPVEYVRQVKAEMQKVTWPSRQELTSSTIAVFIMVFVAALFLFVADQVLAFGINKILGLN</sequence>
<accession>A0A7T5R305</accession>
<evidence type="ECO:0000256" key="6">
    <source>
        <dbReference type="ARBA" id="ARBA00022989"/>
    </source>
</evidence>
<keyword evidence="8 9" id="KW-0472">Membrane</keyword>
<dbReference type="GO" id="GO:0008320">
    <property type="term" value="F:protein transmembrane transporter activity"/>
    <property type="evidence" value="ECO:0007669"/>
    <property type="project" value="UniProtKB-UniRule"/>
</dbReference>
<comment type="subunit">
    <text evidence="9">Component of the Sec protein translocase complex. Heterotrimer consisting of SecY, SecE and SecG subunits. The heterotrimers can form oligomers, although 1 heterotrimer is thought to be able to translocate proteins. Interacts with the ribosome. Interacts with SecDF, and other proteins may be involved. Interacts with SecA.</text>
</comment>
<evidence type="ECO:0000256" key="2">
    <source>
        <dbReference type="ARBA" id="ARBA00022448"/>
    </source>
</evidence>
<comment type="subcellular location">
    <subcellularLocation>
        <location evidence="9">Cell membrane</location>
        <topology evidence="9">Single-pass membrane protein</topology>
    </subcellularLocation>
    <subcellularLocation>
        <location evidence="1">Membrane</location>
    </subcellularLocation>
</comment>
<dbReference type="GO" id="GO:0009306">
    <property type="term" value="P:protein secretion"/>
    <property type="evidence" value="ECO:0007669"/>
    <property type="project" value="UniProtKB-UniRule"/>
</dbReference>
<keyword evidence="3 9" id="KW-1003">Cell membrane</keyword>
<keyword evidence="4 9" id="KW-0812">Transmembrane</keyword>
<evidence type="ECO:0000313" key="11">
    <source>
        <dbReference type="Proteomes" id="UP000595362"/>
    </source>
</evidence>
<dbReference type="Pfam" id="PF00584">
    <property type="entry name" value="SecE"/>
    <property type="match status" value="1"/>
</dbReference>
<comment type="similarity">
    <text evidence="9">Belongs to the SecE/SEC61-gamma family.</text>
</comment>
<dbReference type="GO" id="GO:0065002">
    <property type="term" value="P:intracellular protein transmembrane transport"/>
    <property type="evidence" value="ECO:0007669"/>
    <property type="project" value="UniProtKB-UniRule"/>
</dbReference>
<dbReference type="EMBL" id="CP066681">
    <property type="protein sequence ID" value="QQG36555.1"/>
    <property type="molecule type" value="Genomic_DNA"/>
</dbReference>
<dbReference type="InterPro" id="IPR005807">
    <property type="entry name" value="SecE_bac"/>
</dbReference>
<keyword evidence="5 9" id="KW-0653">Protein transport</keyword>
<keyword evidence="2 9" id="KW-0813">Transport</keyword>
<feature type="transmembrane region" description="Helical" evidence="9">
    <location>
        <begin position="33"/>
        <end position="57"/>
    </location>
</feature>
<dbReference type="GO" id="GO:0005886">
    <property type="term" value="C:plasma membrane"/>
    <property type="evidence" value="ECO:0007669"/>
    <property type="project" value="UniProtKB-SubCell"/>
</dbReference>
<dbReference type="PANTHER" id="PTHR33910:SF1">
    <property type="entry name" value="PROTEIN TRANSLOCASE SUBUNIT SECE"/>
    <property type="match status" value="1"/>
</dbReference>
<dbReference type="HAMAP" id="MF_00422">
    <property type="entry name" value="SecE"/>
    <property type="match status" value="1"/>
</dbReference>
<keyword evidence="6 9" id="KW-1133">Transmembrane helix</keyword>
<protein>
    <recommendedName>
        <fullName evidence="9">Protein translocase subunit SecE</fullName>
    </recommendedName>
</protein>
<dbReference type="InterPro" id="IPR038379">
    <property type="entry name" value="SecE_sf"/>
</dbReference>
<dbReference type="PANTHER" id="PTHR33910">
    <property type="entry name" value="PROTEIN TRANSLOCASE SUBUNIT SECE"/>
    <property type="match status" value="1"/>
</dbReference>
<dbReference type="GO" id="GO:0043952">
    <property type="term" value="P:protein transport by the Sec complex"/>
    <property type="evidence" value="ECO:0007669"/>
    <property type="project" value="UniProtKB-UniRule"/>
</dbReference>
<comment type="function">
    <text evidence="9">Essential subunit of the Sec protein translocation channel SecYEG. Clamps together the 2 halves of SecY. May contact the channel plug during translocation.</text>
</comment>